<name>A0A381X7V2_9ZZZZ</name>
<comment type="cofactor">
    <cofactor evidence="1">
        <name>Zn(2+)</name>
        <dbReference type="ChEBI" id="CHEBI:29105"/>
    </cofactor>
</comment>
<organism evidence="6">
    <name type="scientific">marine metagenome</name>
    <dbReference type="NCBI Taxonomy" id="408172"/>
    <lineage>
        <taxon>unclassified sequences</taxon>
        <taxon>metagenomes</taxon>
        <taxon>ecological metagenomes</taxon>
    </lineage>
</organism>
<sequence>MYRFLAYAVLLILFVFAAIQISLPSRDSTHQVFNDSNHVEFESGVRRLRDGTVEVASLVSMPGVTSDMFRWWFSDYLQTTEHYRMWHPEDHVWMGWEHKTLGEITGSHHLVHEYIGGELMKLRIQFAWPQEILGYDPTDENTVAICARVGELESSLNIAEMCHVASNTPSGAELRSRFWLGVIADREAAGWQNFLLSLLANNPISRQFAVSETEGINLHKHCMEEMSYLADLLPVIYKED</sequence>
<accession>A0A381X7V2</accession>
<proteinExistence type="predicted"/>
<dbReference type="AlphaFoldDB" id="A0A381X7V2"/>
<dbReference type="InterPro" id="IPR041526">
    <property type="entry name" value="DAPG_hydrolase"/>
</dbReference>
<dbReference type="GO" id="GO:0016787">
    <property type="term" value="F:hydrolase activity"/>
    <property type="evidence" value="ECO:0007669"/>
    <property type="project" value="UniProtKB-KW"/>
</dbReference>
<evidence type="ECO:0000256" key="2">
    <source>
        <dbReference type="ARBA" id="ARBA00022723"/>
    </source>
</evidence>
<dbReference type="GO" id="GO:0046872">
    <property type="term" value="F:metal ion binding"/>
    <property type="evidence" value="ECO:0007669"/>
    <property type="project" value="UniProtKB-KW"/>
</dbReference>
<evidence type="ECO:0000256" key="4">
    <source>
        <dbReference type="ARBA" id="ARBA00022833"/>
    </source>
</evidence>
<reference evidence="6" key="1">
    <citation type="submission" date="2018-05" db="EMBL/GenBank/DDBJ databases">
        <authorList>
            <person name="Lanie J.A."/>
            <person name="Ng W.-L."/>
            <person name="Kazmierczak K.M."/>
            <person name="Andrzejewski T.M."/>
            <person name="Davidsen T.M."/>
            <person name="Wayne K.J."/>
            <person name="Tettelin H."/>
            <person name="Glass J.I."/>
            <person name="Rusch D."/>
            <person name="Podicherti R."/>
            <person name="Tsui H.-C.T."/>
            <person name="Winkler M.E."/>
        </authorList>
    </citation>
    <scope>NUCLEOTIDE SEQUENCE</scope>
</reference>
<evidence type="ECO:0000256" key="1">
    <source>
        <dbReference type="ARBA" id="ARBA00001947"/>
    </source>
</evidence>
<keyword evidence="3" id="KW-0378">Hydrolase</keyword>
<keyword evidence="2" id="KW-0479">Metal-binding</keyword>
<keyword evidence="4" id="KW-0862">Zinc</keyword>
<gene>
    <name evidence="6" type="ORF">METZ01_LOCUS113157</name>
</gene>
<evidence type="ECO:0000259" key="5">
    <source>
        <dbReference type="Pfam" id="PF18089"/>
    </source>
</evidence>
<evidence type="ECO:0000313" key="6">
    <source>
        <dbReference type="EMBL" id="SVA60303.1"/>
    </source>
</evidence>
<feature type="domain" description="DAPG hydrolase PhiG" evidence="5">
    <location>
        <begin position="30"/>
        <end position="238"/>
    </location>
</feature>
<dbReference type="Pfam" id="PF18089">
    <property type="entry name" value="DAPG_hydrolase"/>
    <property type="match status" value="1"/>
</dbReference>
<dbReference type="EMBL" id="UINC01014078">
    <property type="protein sequence ID" value="SVA60303.1"/>
    <property type="molecule type" value="Genomic_DNA"/>
</dbReference>
<protein>
    <recommendedName>
        <fullName evidence="5">DAPG hydrolase PhiG domain-containing protein</fullName>
    </recommendedName>
</protein>
<evidence type="ECO:0000256" key="3">
    <source>
        <dbReference type="ARBA" id="ARBA00022801"/>
    </source>
</evidence>